<gene>
    <name evidence="2" type="ORF">GCM10017653_07090</name>
</gene>
<feature type="region of interest" description="Disordered" evidence="1">
    <location>
        <begin position="21"/>
        <end position="72"/>
    </location>
</feature>
<reference evidence="2" key="2">
    <citation type="submission" date="2023-01" db="EMBL/GenBank/DDBJ databases">
        <authorList>
            <person name="Sun Q."/>
            <person name="Evtushenko L."/>
        </authorList>
    </citation>
    <scope>NUCLEOTIDE SEQUENCE</scope>
    <source>
        <strain evidence="2">VKM B-2789</strain>
    </source>
</reference>
<keyword evidence="3" id="KW-1185">Reference proteome</keyword>
<dbReference type="AlphaFoldDB" id="A0A9W6JV31"/>
<organism evidence="2 3">
    <name type="scientific">Ancylobacter defluvii</name>
    <dbReference type="NCBI Taxonomy" id="1282440"/>
    <lineage>
        <taxon>Bacteria</taxon>
        <taxon>Pseudomonadati</taxon>
        <taxon>Pseudomonadota</taxon>
        <taxon>Alphaproteobacteria</taxon>
        <taxon>Hyphomicrobiales</taxon>
        <taxon>Xanthobacteraceae</taxon>
        <taxon>Ancylobacter</taxon>
    </lineage>
</organism>
<evidence type="ECO:0000313" key="2">
    <source>
        <dbReference type="EMBL" id="GLK82640.1"/>
    </source>
</evidence>
<dbReference type="Proteomes" id="UP001143330">
    <property type="component" value="Unassembled WGS sequence"/>
</dbReference>
<sequence length="72" mass="7210">MAIDRRLARAEQVEVRSVDDVNGARLDGIGHGAPSDGPAGGSRHDRGVIGKGSPEAKPLTVSPGSGGPLARG</sequence>
<evidence type="ECO:0000256" key="1">
    <source>
        <dbReference type="SAM" id="MobiDB-lite"/>
    </source>
</evidence>
<reference evidence="2" key="1">
    <citation type="journal article" date="2014" name="Int. J. Syst. Evol. Microbiol.">
        <title>Complete genome sequence of Corynebacterium casei LMG S-19264T (=DSM 44701T), isolated from a smear-ripened cheese.</title>
        <authorList>
            <consortium name="US DOE Joint Genome Institute (JGI-PGF)"/>
            <person name="Walter F."/>
            <person name="Albersmeier A."/>
            <person name="Kalinowski J."/>
            <person name="Ruckert C."/>
        </authorList>
    </citation>
    <scope>NUCLEOTIDE SEQUENCE</scope>
    <source>
        <strain evidence="2">VKM B-2789</strain>
    </source>
</reference>
<name>A0A9W6JV31_9HYPH</name>
<accession>A0A9W6JV31</accession>
<comment type="caution">
    <text evidence="2">The sequence shown here is derived from an EMBL/GenBank/DDBJ whole genome shotgun (WGS) entry which is preliminary data.</text>
</comment>
<dbReference type="EMBL" id="BSFM01000003">
    <property type="protein sequence ID" value="GLK82640.1"/>
    <property type="molecule type" value="Genomic_DNA"/>
</dbReference>
<protein>
    <submittedName>
        <fullName evidence="2">Uncharacterized protein</fullName>
    </submittedName>
</protein>
<evidence type="ECO:0000313" key="3">
    <source>
        <dbReference type="Proteomes" id="UP001143330"/>
    </source>
</evidence>
<proteinExistence type="predicted"/>